<proteinExistence type="predicted"/>
<name>A0A2H1EG84_9ARCH</name>
<keyword evidence="2" id="KW-1185">Reference proteome</keyword>
<evidence type="ECO:0000313" key="2">
    <source>
        <dbReference type="Proteomes" id="UP000232412"/>
    </source>
</evidence>
<reference evidence="2" key="1">
    <citation type="submission" date="2016-12" db="EMBL/GenBank/DDBJ databases">
        <authorList>
            <person name="Herbold C."/>
        </authorList>
    </citation>
    <scope>NUCLEOTIDE SEQUENCE [LARGE SCALE GENOMIC DNA]</scope>
</reference>
<gene>
    <name evidence="1" type="ORF">NSIN_20424</name>
</gene>
<dbReference type="Proteomes" id="UP000232412">
    <property type="component" value="Unassembled WGS sequence"/>
</dbReference>
<protein>
    <submittedName>
        <fullName evidence="1">Uncharacterized protein</fullName>
    </submittedName>
</protein>
<dbReference type="AlphaFoldDB" id="A0A2H1EG84"/>
<accession>A0A2H1EG84</accession>
<organism evidence="1 2">
    <name type="scientific">Nitrosotalea sinensis</name>
    <dbReference type="NCBI Taxonomy" id="1499975"/>
    <lineage>
        <taxon>Archaea</taxon>
        <taxon>Nitrososphaerota</taxon>
        <taxon>Nitrososphaeria</taxon>
        <taxon>Nitrosotaleales</taxon>
        <taxon>Nitrosotaleaceae</taxon>
        <taxon>Nitrosotalea</taxon>
    </lineage>
</organism>
<dbReference type="EMBL" id="FRFC01000003">
    <property type="protein sequence ID" value="SHO44742.1"/>
    <property type="molecule type" value="Genomic_DNA"/>
</dbReference>
<sequence>MVALANEVKFGWPITVVAASPLENGAVYSNTLLLPSSATHKLPDESNARPIGEFSLVALGVKSFVVKLDWPITVVALCPLVKAYAAKFNGRIHAVKPRTSNTMKVFLKVTLR</sequence>
<evidence type="ECO:0000313" key="1">
    <source>
        <dbReference type="EMBL" id="SHO44742.1"/>
    </source>
</evidence>